<dbReference type="RefSeq" id="WP_114831058.1">
    <property type="nucleotide sequence ID" value="NZ_QQTO01000034.1"/>
</dbReference>
<dbReference type="Pfam" id="PF13649">
    <property type="entry name" value="Methyltransf_25"/>
    <property type="match status" value="1"/>
</dbReference>
<evidence type="ECO:0000313" key="3">
    <source>
        <dbReference type="Proteomes" id="UP000255207"/>
    </source>
</evidence>
<sequence>MSDHAGRIVGIYQRHALAFDGARGKSLFERPWLERFKSLLPTDSAILDIGCGSGEPIARHFIEAGRAVTGIDASPPLIGLCTQRFPEQDWLVADMRSLALGRRFGGLLAWDSFFHLTPEDQRGMFAVFAAHAAPGAALMFTSGPSHGEAIGSFEGEPLYHGSLDPQEYRELLDRSGFAVVSHVVEDPGCGGRTIWLARTR</sequence>
<keyword evidence="2" id="KW-0489">Methyltransferase</keyword>
<evidence type="ECO:0000259" key="1">
    <source>
        <dbReference type="Pfam" id="PF13649"/>
    </source>
</evidence>
<keyword evidence="2" id="KW-0808">Transferase</keyword>
<feature type="domain" description="Methyltransferase" evidence="1">
    <location>
        <begin position="46"/>
        <end position="135"/>
    </location>
</feature>
<dbReference type="Gene3D" id="3.40.50.150">
    <property type="entry name" value="Vaccinia Virus protein VP39"/>
    <property type="match status" value="1"/>
</dbReference>
<keyword evidence="3" id="KW-1185">Reference proteome</keyword>
<organism evidence="2 3">
    <name type="scientific">Bosea caraganae</name>
    <dbReference type="NCBI Taxonomy" id="2763117"/>
    <lineage>
        <taxon>Bacteria</taxon>
        <taxon>Pseudomonadati</taxon>
        <taxon>Pseudomonadota</taxon>
        <taxon>Alphaproteobacteria</taxon>
        <taxon>Hyphomicrobiales</taxon>
        <taxon>Boseaceae</taxon>
        <taxon>Bosea</taxon>
    </lineage>
</organism>
<protein>
    <submittedName>
        <fullName evidence="2">Class I SAM-dependent methyltransferase</fullName>
    </submittedName>
</protein>
<proteinExistence type="predicted"/>
<dbReference type="SUPFAM" id="SSF53335">
    <property type="entry name" value="S-adenosyl-L-methionine-dependent methyltransferases"/>
    <property type="match status" value="1"/>
</dbReference>
<dbReference type="Proteomes" id="UP000255207">
    <property type="component" value="Unassembled WGS sequence"/>
</dbReference>
<dbReference type="CDD" id="cd02440">
    <property type="entry name" value="AdoMet_MTases"/>
    <property type="match status" value="1"/>
</dbReference>
<evidence type="ECO:0000313" key="2">
    <source>
        <dbReference type="EMBL" id="RDJ22179.1"/>
    </source>
</evidence>
<reference evidence="3" key="1">
    <citation type="submission" date="2018-07" db="EMBL/GenBank/DDBJ databases">
        <authorList>
            <person name="Safronova V.I."/>
            <person name="Chirak E.R."/>
            <person name="Sazanova A.L."/>
        </authorList>
    </citation>
    <scope>NUCLEOTIDE SEQUENCE [LARGE SCALE GENOMIC DNA]</scope>
    <source>
        <strain evidence="3">RCAM04685</strain>
    </source>
</reference>
<accession>A0A370L275</accession>
<dbReference type="GO" id="GO:0008168">
    <property type="term" value="F:methyltransferase activity"/>
    <property type="evidence" value="ECO:0007669"/>
    <property type="project" value="UniProtKB-KW"/>
</dbReference>
<dbReference type="OrthoDB" id="9765084at2"/>
<comment type="caution">
    <text evidence="2">The sequence shown here is derived from an EMBL/GenBank/DDBJ whole genome shotgun (WGS) entry which is preliminary data.</text>
</comment>
<dbReference type="InterPro" id="IPR029063">
    <property type="entry name" value="SAM-dependent_MTases_sf"/>
</dbReference>
<dbReference type="AlphaFoldDB" id="A0A370L275"/>
<dbReference type="EMBL" id="QQTP01000011">
    <property type="protein sequence ID" value="RDJ22179.1"/>
    <property type="molecule type" value="Genomic_DNA"/>
</dbReference>
<dbReference type="GO" id="GO:0032259">
    <property type="term" value="P:methylation"/>
    <property type="evidence" value="ECO:0007669"/>
    <property type="project" value="UniProtKB-KW"/>
</dbReference>
<gene>
    <name evidence="2" type="ORF">DWE98_19980</name>
</gene>
<name>A0A370L275_9HYPH</name>
<dbReference type="InterPro" id="IPR041698">
    <property type="entry name" value="Methyltransf_25"/>
</dbReference>